<feature type="domain" description="DBB" evidence="3">
    <location>
        <begin position="212"/>
        <end position="348"/>
    </location>
</feature>
<evidence type="ECO:0000256" key="2">
    <source>
        <dbReference type="SAM" id="MobiDB-lite"/>
    </source>
</evidence>
<feature type="region of interest" description="Disordered" evidence="2">
    <location>
        <begin position="738"/>
        <end position="759"/>
    </location>
</feature>
<dbReference type="AlphaFoldDB" id="A0AAD7T2G7"/>
<comment type="caution">
    <text evidence="4">The sequence shown here is derived from an EMBL/GenBank/DDBJ whole genome shotgun (WGS) entry which is preliminary data.</text>
</comment>
<keyword evidence="1" id="KW-0597">Phosphoprotein</keyword>
<evidence type="ECO:0000256" key="1">
    <source>
        <dbReference type="ARBA" id="ARBA00022553"/>
    </source>
</evidence>
<dbReference type="InterPro" id="IPR017893">
    <property type="entry name" value="DBB_domain"/>
</dbReference>
<dbReference type="SMART" id="SM01282">
    <property type="entry name" value="DBB"/>
    <property type="match status" value="1"/>
</dbReference>
<dbReference type="EMBL" id="JAINUG010000018">
    <property type="protein sequence ID" value="KAJ8412803.1"/>
    <property type="molecule type" value="Genomic_DNA"/>
</dbReference>
<dbReference type="PANTHER" id="PTHR16267:SF12">
    <property type="entry name" value="PHOSPHOINOSITIDE 3-KINASE ADAPTER PROTEIN 1"/>
    <property type="match status" value="1"/>
</dbReference>
<sequence>MTESVACAPFSPCEVRILHMSEAEEWAVYLQNVLRTSRQFSKKGVVLHLLQARAALHEREQQLVGASSCVVLLMSAAFLDLQENPEVLETYRKAFYPPNKMVLFFCGVCESEMPEEYFQDWRVWRKLYVDDNPAVYTSTVLDSISYVGVSETQDDGVTEKETEPDVTPKTLTEEPHLPELSPETELPQQDCVIGLETKIQPAASIDDTCLTIQPNRIQCESQVNIFIILRCMLDRQMMAEVEFSCKDCIPKREPGTFENDYTISVKAPDMPSGTVLVSLYCNDSVICSRPITYFTGMGEISRYLEIVTNPLDFMCQAFNITSNGKEALDMLLTDSLKSRMPASGLHIFGVSQVDEENMSAYQRNEELPTLLHFAAKLGLKNLAALLLQCPGAMQAYSVVNKYGDYPNNIAEKNGFSDLRCFMDKYVETCTQEDNEVYECMSRDILMDYSLNPGCKEDIYQSMIELDPDCMEDLYEDMDKTVHQSLSPEDAMLRKFFEGKTDNCSADDEEEEEEEEERDAENSESWEHEDPYNTCFHDQIYDTVDEETSYIPEIVNRPPAPIPRPSVTTRPEDNKTYISRVFSEKPSLGRENTLMLGGPVSVRPVRDQLSSTTHDPYAGMRTPGQRQLITLQERVKVGVLNVDEAVQEFKAWQLDQERRSQSLRYQQENIKKLRDSIIRRQKMRGKSGKDFEITGPLPRGDTALRLECCVYEATPRVAAPPPAPNLPTGAIQRNSWHNRSNSSICSNGSHRLSTHSTLSCSSGTDCDFEDVADFLAPPRPARHAEPPPVLPPPRVPPRTFERTPENPMMERYVHSPSPTLPQRALQRAVTPPPIPRRAR</sequence>
<dbReference type="GO" id="GO:0036312">
    <property type="term" value="F:phosphatidylinositol 3-kinase regulatory subunit binding"/>
    <property type="evidence" value="ECO:0007669"/>
    <property type="project" value="TreeGrafter"/>
</dbReference>
<evidence type="ECO:0000313" key="5">
    <source>
        <dbReference type="Proteomes" id="UP001221898"/>
    </source>
</evidence>
<dbReference type="Pfam" id="PF14545">
    <property type="entry name" value="DBB"/>
    <property type="match status" value="1"/>
</dbReference>
<feature type="region of interest" description="Disordered" evidence="2">
    <location>
        <begin position="498"/>
        <end position="531"/>
    </location>
</feature>
<gene>
    <name evidence="4" type="ORF">AAFF_G00117540</name>
</gene>
<feature type="region of interest" description="Disordered" evidence="2">
    <location>
        <begin position="152"/>
        <end position="182"/>
    </location>
</feature>
<dbReference type="PANTHER" id="PTHR16267">
    <property type="entry name" value="BANK1/PIK3AP1 FAMILY MEMBER"/>
    <property type="match status" value="1"/>
</dbReference>
<dbReference type="GO" id="GO:0005102">
    <property type="term" value="F:signaling receptor binding"/>
    <property type="evidence" value="ECO:0007669"/>
    <property type="project" value="TreeGrafter"/>
</dbReference>
<dbReference type="InterPro" id="IPR041340">
    <property type="entry name" value="PIK3AP1_TIR"/>
</dbReference>
<dbReference type="Pfam" id="PF18567">
    <property type="entry name" value="TIR_3"/>
    <property type="match status" value="1"/>
</dbReference>
<name>A0AAD7T2G7_9TELE</name>
<proteinExistence type="predicted"/>
<dbReference type="PROSITE" id="PS51376">
    <property type="entry name" value="DBB"/>
    <property type="match status" value="1"/>
</dbReference>
<protein>
    <recommendedName>
        <fullName evidence="3">DBB domain-containing protein</fullName>
    </recommendedName>
</protein>
<dbReference type="Proteomes" id="UP001221898">
    <property type="component" value="Unassembled WGS sequence"/>
</dbReference>
<keyword evidence="5" id="KW-1185">Reference proteome</keyword>
<feature type="compositionally biased region" description="Acidic residues" evidence="2">
    <location>
        <begin position="504"/>
        <end position="523"/>
    </location>
</feature>
<dbReference type="Gene3D" id="3.40.50.10140">
    <property type="entry name" value="Toll/interleukin-1 receptor homology (TIR) domain"/>
    <property type="match status" value="1"/>
</dbReference>
<dbReference type="InterPro" id="IPR052446">
    <property type="entry name" value="B-cell_PI3K-Signaling_Adptrs"/>
</dbReference>
<reference evidence="4" key="1">
    <citation type="journal article" date="2023" name="Science">
        <title>Genome structures resolve the early diversification of teleost fishes.</title>
        <authorList>
            <person name="Parey E."/>
            <person name="Louis A."/>
            <person name="Montfort J."/>
            <person name="Bouchez O."/>
            <person name="Roques C."/>
            <person name="Iampietro C."/>
            <person name="Lluch J."/>
            <person name="Castinel A."/>
            <person name="Donnadieu C."/>
            <person name="Desvignes T."/>
            <person name="Floi Bucao C."/>
            <person name="Jouanno E."/>
            <person name="Wen M."/>
            <person name="Mejri S."/>
            <person name="Dirks R."/>
            <person name="Jansen H."/>
            <person name="Henkel C."/>
            <person name="Chen W.J."/>
            <person name="Zahm M."/>
            <person name="Cabau C."/>
            <person name="Klopp C."/>
            <person name="Thompson A.W."/>
            <person name="Robinson-Rechavi M."/>
            <person name="Braasch I."/>
            <person name="Lecointre G."/>
            <person name="Bobe J."/>
            <person name="Postlethwait J.H."/>
            <person name="Berthelot C."/>
            <person name="Roest Crollius H."/>
            <person name="Guiguen Y."/>
        </authorList>
    </citation>
    <scope>NUCLEOTIDE SEQUENCE</scope>
    <source>
        <strain evidence="4">NC1722</strain>
    </source>
</reference>
<accession>A0AAD7T2G7</accession>
<feature type="compositionally biased region" description="Pro residues" evidence="2">
    <location>
        <begin position="829"/>
        <end position="838"/>
    </location>
</feature>
<organism evidence="4 5">
    <name type="scientific">Aldrovandia affinis</name>
    <dbReference type="NCBI Taxonomy" id="143900"/>
    <lineage>
        <taxon>Eukaryota</taxon>
        <taxon>Metazoa</taxon>
        <taxon>Chordata</taxon>
        <taxon>Craniata</taxon>
        <taxon>Vertebrata</taxon>
        <taxon>Euteleostomi</taxon>
        <taxon>Actinopterygii</taxon>
        <taxon>Neopterygii</taxon>
        <taxon>Teleostei</taxon>
        <taxon>Notacanthiformes</taxon>
        <taxon>Halosauridae</taxon>
        <taxon>Aldrovandia</taxon>
    </lineage>
</organism>
<evidence type="ECO:0000259" key="3">
    <source>
        <dbReference type="PROSITE" id="PS51376"/>
    </source>
</evidence>
<evidence type="ECO:0000313" key="4">
    <source>
        <dbReference type="EMBL" id="KAJ8412803.1"/>
    </source>
</evidence>
<feature type="compositionally biased region" description="Pro residues" evidence="2">
    <location>
        <begin position="785"/>
        <end position="795"/>
    </location>
</feature>
<dbReference type="GO" id="GO:0005829">
    <property type="term" value="C:cytosol"/>
    <property type="evidence" value="ECO:0007669"/>
    <property type="project" value="TreeGrafter"/>
</dbReference>
<feature type="region of interest" description="Disordered" evidence="2">
    <location>
        <begin position="776"/>
        <end position="838"/>
    </location>
</feature>
<dbReference type="InterPro" id="IPR035897">
    <property type="entry name" value="Toll_tir_struct_dom_sf"/>
</dbReference>